<evidence type="ECO:0000256" key="1">
    <source>
        <dbReference type="SAM" id="MobiDB-lite"/>
    </source>
</evidence>
<feature type="region of interest" description="Disordered" evidence="1">
    <location>
        <begin position="161"/>
        <end position="203"/>
    </location>
</feature>
<dbReference type="Proteomes" id="UP000078597">
    <property type="component" value="Unassembled WGS sequence"/>
</dbReference>
<protein>
    <recommendedName>
        <fullName evidence="4">PIR Superfamily Protein</fullName>
    </recommendedName>
</protein>
<reference evidence="3" key="1">
    <citation type="submission" date="2016-05" db="EMBL/GenBank/DDBJ databases">
        <authorList>
            <person name="Naeem Raeece"/>
        </authorList>
    </citation>
    <scope>NUCLEOTIDE SEQUENCE [LARGE SCALE GENOMIC DNA]</scope>
</reference>
<sequence length="203" mass="23956">MLVLIFEDIWKLFKTYLSHTNICNIVTAFSNLQTSIITNKEFYSYYDFGHNIKEELNYKMKEKRLNHYFRNHNCFKCKYVIMLELININNNLSLSDLKTVEIVMDYKELLQLKSVEKSGTKPLDPELLKTFYESLRNSSCSIHYSFTRILIDNENSFIERNGKNTTSRFNRRKSDETSQSSLSRTSNCNKSEQSELYHSQGSS</sequence>
<feature type="compositionally biased region" description="Polar residues" evidence="1">
    <location>
        <begin position="177"/>
        <end position="203"/>
    </location>
</feature>
<proteinExistence type="predicted"/>
<organism evidence="2 3">
    <name type="scientific">Plasmodium malariae</name>
    <dbReference type="NCBI Taxonomy" id="5858"/>
    <lineage>
        <taxon>Eukaryota</taxon>
        <taxon>Sar</taxon>
        <taxon>Alveolata</taxon>
        <taxon>Apicomplexa</taxon>
        <taxon>Aconoidasida</taxon>
        <taxon>Haemosporida</taxon>
        <taxon>Plasmodiidae</taxon>
        <taxon>Plasmodium</taxon>
        <taxon>Plasmodium (Plasmodium)</taxon>
    </lineage>
</organism>
<evidence type="ECO:0000313" key="2">
    <source>
        <dbReference type="EMBL" id="SBS94226.1"/>
    </source>
</evidence>
<dbReference type="AlphaFoldDB" id="A0A1A8WQU8"/>
<name>A0A1A8WQU8_PLAMA</name>
<dbReference type="EMBL" id="FLQW01002796">
    <property type="protein sequence ID" value="SBS94226.1"/>
    <property type="molecule type" value="Genomic_DNA"/>
</dbReference>
<accession>A0A1A8WQU8</accession>
<evidence type="ECO:0000313" key="3">
    <source>
        <dbReference type="Proteomes" id="UP000078597"/>
    </source>
</evidence>
<evidence type="ECO:0008006" key="4">
    <source>
        <dbReference type="Google" id="ProtNLM"/>
    </source>
</evidence>
<gene>
    <name evidence="2" type="ORF">PMALA_042500</name>
</gene>